<sequence>MRIEHTNDQLIPIKTMLHLENNCKSSIVPVMQDVNPFNAATDAMGSPALLYMALKNWKLIMQTIQSRSVLRRRRR</sequence>
<proteinExistence type="predicted"/>
<protein>
    <submittedName>
        <fullName evidence="1">Uncharacterized protein</fullName>
    </submittedName>
</protein>
<evidence type="ECO:0000313" key="2">
    <source>
        <dbReference type="Proteomes" id="UP000828390"/>
    </source>
</evidence>
<accession>A0A9D4GQX0</accession>
<name>A0A9D4GQX0_DREPO</name>
<reference evidence="1" key="2">
    <citation type="submission" date="2020-11" db="EMBL/GenBank/DDBJ databases">
        <authorList>
            <person name="McCartney M.A."/>
            <person name="Auch B."/>
            <person name="Kono T."/>
            <person name="Mallez S."/>
            <person name="Becker A."/>
            <person name="Gohl D.M."/>
            <person name="Silverstein K.A.T."/>
            <person name="Koren S."/>
            <person name="Bechman K.B."/>
            <person name="Herman A."/>
            <person name="Abrahante J.E."/>
            <person name="Garbe J."/>
        </authorList>
    </citation>
    <scope>NUCLEOTIDE SEQUENCE</scope>
    <source>
        <strain evidence="1">Duluth1</strain>
        <tissue evidence="1">Whole animal</tissue>
    </source>
</reference>
<gene>
    <name evidence="1" type="ORF">DPMN_121539</name>
</gene>
<comment type="caution">
    <text evidence="1">The sequence shown here is derived from an EMBL/GenBank/DDBJ whole genome shotgun (WGS) entry which is preliminary data.</text>
</comment>
<dbReference type="EMBL" id="JAIWYP010000005">
    <property type="protein sequence ID" value="KAH3819795.1"/>
    <property type="molecule type" value="Genomic_DNA"/>
</dbReference>
<evidence type="ECO:0000313" key="1">
    <source>
        <dbReference type="EMBL" id="KAH3819795.1"/>
    </source>
</evidence>
<keyword evidence="2" id="KW-1185">Reference proteome</keyword>
<organism evidence="1 2">
    <name type="scientific">Dreissena polymorpha</name>
    <name type="common">Zebra mussel</name>
    <name type="synonym">Mytilus polymorpha</name>
    <dbReference type="NCBI Taxonomy" id="45954"/>
    <lineage>
        <taxon>Eukaryota</taxon>
        <taxon>Metazoa</taxon>
        <taxon>Spiralia</taxon>
        <taxon>Lophotrochozoa</taxon>
        <taxon>Mollusca</taxon>
        <taxon>Bivalvia</taxon>
        <taxon>Autobranchia</taxon>
        <taxon>Heteroconchia</taxon>
        <taxon>Euheterodonta</taxon>
        <taxon>Imparidentia</taxon>
        <taxon>Neoheterodontei</taxon>
        <taxon>Myida</taxon>
        <taxon>Dreissenoidea</taxon>
        <taxon>Dreissenidae</taxon>
        <taxon>Dreissena</taxon>
    </lineage>
</organism>
<reference evidence="1" key="1">
    <citation type="journal article" date="2019" name="bioRxiv">
        <title>The Genome of the Zebra Mussel, Dreissena polymorpha: A Resource for Invasive Species Research.</title>
        <authorList>
            <person name="McCartney M.A."/>
            <person name="Auch B."/>
            <person name="Kono T."/>
            <person name="Mallez S."/>
            <person name="Zhang Y."/>
            <person name="Obille A."/>
            <person name="Becker A."/>
            <person name="Abrahante J.E."/>
            <person name="Garbe J."/>
            <person name="Badalamenti J.P."/>
            <person name="Herman A."/>
            <person name="Mangelson H."/>
            <person name="Liachko I."/>
            <person name="Sullivan S."/>
            <person name="Sone E.D."/>
            <person name="Koren S."/>
            <person name="Silverstein K.A.T."/>
            <person name="Beckman K.B."/>
            <person name="Gohl D.M."/>
        </authorList>
    </citation>
    <scope>NUCLEOTIDE SEQUENCE</scope>
    <source>
        <strain evidence="1">Duluth1</strain>
        <tissue evidence="1">Whole animal</tissue>
    </source>
</reference>
<dbReference type="Proteomes" id="UP000828390">
    <property type="component" value="Unassembled WGS sequence"/>
</dbReference>
<dbReference type="AlphaFoldDB" id="A0A9D4GQX0"/>